<proteinExistence type="predicted"/>
<feature type="domain" description="MOFRL-associated" evidence="2">
    <location>
        <begin position="34"/>
        <end position="280"/>
    </location>
</feature>
<reference evidence="4" key="1">
    <citation type="submission" date="2016-10" db="EMBL/GenBank/DDBJ databases">
        <authorList>
            <person name="Varghese N."/>
            <person name="Submissions S."/>
        </authorList>
    </citation>
    <scope>NUCLEOTIDE SEQUENCE [LARGE SCALE GENOMIC DNA]</scope>
    <source>
        <strain evidence="4">UNC267MFSha1.1M11</strain>
    </source>
</reference>
<evidence type="ECO:0000259" key="2">
    <source>
        <dbReference type="Pfam" id="PF13660"/>
    </source>
</evidence>
<evidence type="ECO:0000313" key="4">
    <source>
        <dbReference type="Proteomes" id="UP000199707"/>
    </source>
</evidence>
<accession>A0A1G4WWX0</accession>
<dbReference type="Proteomes" id="UP000199707">
    <property type="component" value="Unassembled WGS sequence"/>
</dbReference>
<dbReference type="InterPro" id="IPR037035">
    <property type="entry name" value="GK-like_C_sf"/>
</dbReference>
<organism evidence="3 4">
    <name type="scientific">Mycolicibacterium fluoranthenivorans</name>
    <dbReference type="NCBI Taxonomy" id="258505"/>
    <lineage>
        <taxon>Bacteria</taxon>
        <taxon>Bacillati</taxon>
        <taxon>Actinomycetota</taxon>
        <taxon>Actinomycetes</taxon>
        <taxon>Mycobacteriales</taxon>
        <taxon>Mycobacteriaceae</taxon>
        <taxon>Mycolicibacterium</taxon>
    </lineage>
</organism>
<feature type="domain" description="MOFRL" evidence="1">
    <location>
        <begin position="358"/>
        <end position="467"/>
    </location>
</feature>
<dbReference type="STRING" id="1502745.SAMN02799620_05313"/>
<evidence type="ECO:0000259" key="1">
    <source>
        <dbReference type="Pfam" id="PF05161"/>
    </source>
</evidence>
<dbReference type="Gene3D" id="3.40.50.10180">
    <property type="entry name" value="Glycerate kinase, MOFRL-like N-terminal domain"/>
    <property type="match status" value="1"/>
</dbReference>
<dbReference type="GO" id="GO:0008887">
    <property type="term" value="F:glycerate kinase activity"/>
    <property type="evidence" value="ECO:0007669"/>
    <property type="project" value="InterPro"/>
</dbReference>
<dbReference type="Pfam" id="PF05161">
    <property type="entry name" value="MOFRL"/>
    <property type="match status" value="1"/>
</dbReference>
<dbReference type="Pfam" id="PF13660">
    <property type="entry name" value="DUF4147"/>
    <property type="match status" value="1"/>
</dbReference>
<dbReference type="PANTHER" id="PTHR12227:SF0">
    <property type="entry name" value="GLYCERATE KINASE"/>
    <property type="match status" value="1"/>
</dbReference>
<dbReference type="RefSeq" id="WP_235633066.1">
    <property type="nucleotide sequence ID" value="NZ_CP059894.1"/>
</dbReference>
<name>A0A1G4WWX0_9MYCO</name>
<dbReference type="InterPro" id="IPR039760">
    <property type="entry name" value="MOFRL_protein"/>
</dbReference>
<keyword evidence="3" id="KW-0418">Kinase</keyword>
<sequence>MTITHPTEVSEVNKIKNYGDLTALGDSESRSIVLNIADRVLTRLDAYHRIKSITSIDGDILTIGTRSWDLSTKKNVYLVGAGKACNHMAMAIDEILGDRLTRGIAIVKIAEDSDRFQRTEVHVGGHPIPDEAGHRASLEILTLADQAGPEDLFIAVISGGSSALMSCPIEGITLQDEMDATDVLLKSGAGIYEINAIRRHISQTNGGRLAQRIARSGAELIGFGISDAVGNPPSGDITRPYADYSSTPIGPDKTTLADARAVIDNYDLADKLPRSIVDYIRSAGEEDETPKAFLDNTYFLLNTLPDSCLYAKEVAEQMGLPAMIVSSFLEGESSDAGTFFASIAREAQASGNPIAPPCVLIAAGETTTHIPDNSVIGGHGGPGHELVTGFAITAANTVGAAMISLDSEGTDGTTTAAGGLCDSTSLARAEQSGVNLHEALRTHATHEALVAIGDAVFTGNTGTNLCDLNILYIPARPA</sequence>
<dbReference type="Gene3D" id="3.40.1480.10">
    <property type="entry name" value="MOFRL domain"/>
    <property type="match status" value="1"/>
</dbReference>
<dbReference type="InterPro" id="IPR038614">
    <property type="entry name" value="GK_N_sf"/>
</dbReference>
<dbReference type="PANTHER" id="PTHR12227">
    <property type="entry name" value="GLYCERATE KINASE"/>
    <property type="match status" value="1"/>
</dbReference>
<evidence type="ECO:0000313" key="3">
    <source>
        <dbReference type="EMBL" id="SCX31361.1"/>
    </source>
</evidence>
<dbReference type="GO" id="GO:0005737">
    <property type="term" value="C:cytoplasm"/>
    <property type="evidence" value="ECO:0007669"/>
    <property type="project" value="TreeGrafter"/>
</dbReference>
<dbReference type="EMBL" id="FMUB01000013">
    <property type="protein sequence ID" value="SCX31361.1"/>
    <property type="molecule type" value="Genomic_DNA"/>
</dbReference>
<dbReference type="SUPFAM" id="SSF82544">
    <property type="entry name" value="GckA/TtuD-like"/>
    <property type="match status" value="1"/>
</dbReference>
<dbReference type="AlphaFoldDB" id="A0A1G4WWX0"/>
<protein>
    <submittedName>
        <fullName evidence="3">Glycerate 2-kinase</fullName>
    </submittedName>
</protein>
<dbReference type="InterPro" id="IPR007835">
    <property type="entry name" value="MOFRL"/>
</dbReference>
<dbReference type="InterPro" id="IPR025286">
    <property type="entry name" value="MOFRL_assoc_dom"/>
</dbReference>
<keyword evidence="3" id="KW-0808">Transferase</keyword>
<gene>
    <name evidence="3" type="ORF">SAMN02799620_05313</name>
</gene>